<sequence length="106" mass="12232">MALRQIAAVSERRSLMDGIRHPSRPKGRHTQHAVDQTQLFVELIETRTTRDQPFEAADGSWGSCVSRPPGRGWRIIDSSHDKRTCWIRRIPIPWPVRPSPNGWGRR</sequence>
<accession>A0A508WT68</accession>
<feature type="region of interest" description="Disordered" evidence="1">
    <location>
        <begin position="14"/>
        <end position="33"/>
    </location>
</feature>
<name>A0A508WT68_9HYPH</name>
<reference evidence="2" key="1">
    <citation type="submission" date="2019-06" db="EMBL/GenBank/DDBJ databases">
        <authorList>
            <person name="Le Quere A."/>
            <person name="Colella S."/>
        </authorList>
    </citation>
    <scope>NUCLEOTIDE SEQUENCE</scope>
    <source>
        <strain evidence="2">EmedicaeMD41</strain>
    </source>
</reference>
<organism evidence="2">
    <name type="scientific">Sinorhizobium medicae</name>
    <dbReference type="NCBI Taxonomy" id="110321"/>
    <lineage>
        <taxon>Bacteria</taxon>
        <taxon>Pseudomonadati</taxon>
        <taxon>Pseudomonadota</taxon>
        <taxon>Alphaproteobacteria</taxon>
        <taxon>Hyphomicrobiales</taxon>
        <taxon>Rhizobiaceae</taxon>
        <taxon>Sinorhizobium/Ensifer group</taxon>
        <taxon>Sinorhizobium</taxon>
    </lineage>
</organism>
<feature type="compositionally biased region" description="Basic residues" evidence="1">
    <location>
        <begin position="21"/>
        <end position="31"/>
    </location>
</feature>
<dbReference type="AlphaFoldDB" id="A0A508WT68"/>
<protein>
    <submittedName>
        <fullName evidence="2">Uncharacterized protein</fullName>
    </submittedName>
</protein>
<proteinExistence type="predicted"/>
<evidence type="ECO:0000256" key="1">
    <source>
        <dbReference type="SAM" id="MobiDB-lite"/>
    </source>
</evidence>
<gene>
    <name evidence="2" type="ORF">EMEDMD4_170037</name>
</gene>
<dbReference type="EMBL" id="CABFNB010000079">
    <property type="protein sequence ID" value="VTZ60544.1"/>
    <property type="molecule type" value="Genomic_DNA"/>
</dbReference>
<evidence type="ECO:0000313" key="2">
    <source>
        <dbReference type="EMBL" id="VTZ60544.1"/>
    </source>
</evidence>
<dbReference type="Proteomes" id="UP000507954">
    <property type="component" value="Unassembled WGS sequence"/>
</dbReference>